<feature type="binding site" evidence="13">
    <location>
        <begin position="341"/>
        <end position="345"/>
    </location>
    <ligand>
        <name>FAD</name>
        <dbReference type="ChEBI" id="CHEBI:57692"/>
    </ligand>
</feature>
<feature type="binding site" evidence="12">
    <location>
        <begin position="368"/>
        <end position="369"/>
    </location>
    <ligand>
        <name>substrate</name>
    </ligand>
</feature>
<evidence type="ECO:0000313" key="19">
    <source>
        <dbReference type="Proteomes" id="UP000592216"/>
    </source>
</evidence>
<evidence type="ECO:0000256" key="8">
    <source>
        <dbReference type="ARBA" id="ARBA00022946"/>
    </source>
</evidence>
<dbReference type="Pfam" id="PF02770">
    <property type="entry name" value="Acyl-CoA_dh_M"/>
    <property type="match status" value="1"/>
</dbReference>
<dbReference type="SUPFAM" id="SSF56645">
    <property type="entry name" value="Acyl-CoA dehydrogenase NM domain-like"/>
    <property type="match status" value="1"/>
</dbReference>
<dbReference type="PIRSF" id="PIRSF016578">
    <property type="entry name" value="HsaA"/>
    <property type="match status" value="1"/>
</dbReference>
<feature type="domain" description="Acyl-CoA dehydrogenase/oxidase C-terminal" evidence="15">
    <location>
        <begin position="234"/>
        <end position="382"/>
    </location>
</feature>
<dbReference type="FunFam" id="1.10.540.10:FF:000007">
    <property type="entry name" value="Isovaleryl-CoA dehydrogenase, mitochondrial"/>
    <property type="match status" value="1"/>
</dbReference>
<protein>
    <recommendedName>
        <fullName evidence="5">Isovaleryl-CoA dehydrogenase, mitochondrial</fullName>
        <ecNumber evidence="4">1.3.8.4</ecNumber>
    </recommendedName>
</protein>
<feature type="binding site" evidence="12">
    <location>
        <begin position="245"/>
        <end position="248"/>
    </location>
    <ligand>
        <name>substrate</name>
    </ligand>
</feature>
<dbReference type="Proteomes" id="UP000592216">
    <property type="component" value="Unassembled WGS sequence"/>
</dbReference>
<feature type="binding site" evidence="13">
    <location>
        <begin position="370"/>
        <end position="372"/>
    </location>
    <ligand>
        <name>FAD</name>
        <dbReference type="ChEBI" id="CHEBI:57692"/>
    </ligand>
</feature>
<keyword evidence="9 14" id="KW-0560">Oxidoreductase</keyword>
<dbReference type="PANTHER" id="PTHR43884:SF12">
    <property type="entry name" value="ISOVALERYL-COA DEHYDROGENASE, MITOCHONDRIAL-RELATED"/>
    <property type="match status" value="1"/>
</dbReference>
<dbReference type="InterPro" id="IPR046373">
    <property type="entry name" value="Acyl-CoA_Oxase/DH_mid-dom_sf"/>
</dbReference>
<evidence type="ECO:0000256" key="12">
    <source>
        <dbReference type="PIRSR" id="PIRSR634183-2"/>
    </source>
</evidence>
<evidence type="ECO:0000259" key="17">
    <source>
        <dbReference type="Pfam" id="PF02771"/>
    </source>
</evidence>
<dbReference type="FunFam" id="1.20.140.10:FF:000001">
    <property type="entry name" value="Acyl-CoA dehydrogenase"/>
    <property type="match status" value="1"/>
</dbReference>
<dbReference type="GO" id="GO:0050660">
    <property type="term" value="F:flavin adenine dinucleotide binding"/>
    <property type="evidence" value="ECO:0007669"/>
    <property type="project" value="InterPro"/>
</dbReference>
<comment type="caution">
    <text evidence="18">The sequence shown here is derived from an EMBL/GenBank/DDBJ whole genome shotgun (WGS) entry which is preliminary data.</text>
</comment>
<feature type="domain" description="Acyl-CoA dehydrogenase/oxidase N-terminal" evidence="17">
    <location>
        <begin position="12"/>
        <end position="123"/>
    </location>
</feature>
<dbReference type="Gene3D" id="1.10.540.10">
    <property type="entry name" value="Acyl-CoA dehydrogenase/oxidase, N-terminal domain"/>
    <property type="match status" value="1"/>
</dbReference>
<dbReference type="InterPro" id="IPR009075">
    <property type="entry name" value="AcylCo_DH/oxidase_C"/>
</dbReference>
<dbReference type="InterPro" id="IPR037069">
    <property type="entry name" value="AcylCoA_DH/ox_N_sf"/>
</dbReference>
<feature type="active site" description="Proton acceptor" evidence="11">
    <location>
        <position position="247"/>
    </location>
</feature>
<dbReference type="InterPro" id="IPR034183">
    <property type="entry name" value="IVD"/>
</dbReference>
<dbReference type="Gene3D" id="1.20.140.10">
    <property type="entry name" value="Butyryl-CoA Dehydrogenase, subunit A, domain 3"/>
    <property type="match status" value="1"/>
</dbReference>
<gene>
    <name evidence="18" type="ORF">HJ536_16120</name>
</gene>
<evidence type="ECO:0000256" key="10">
    <source>
        <dbReference type="ARBA" id="ARBA00052875"/>
    </source>
</evidence>
<dbReference type="EC" id="1.3.8.4" evidence="4"/>
<dbReference type="RefSeq" id="WP_177158491.1">
    <property type="nucleotide sequence ID" value="NZ_JABCJE010000009.1"/>
</dbReference>
<feature type="binding site" evidence="13">
    <location>
        <begin position="161"/>
        <end position="163"/>
    </location>
    <ligand>
        <name>FAD</name>
        <dbReference type="ChEBI" id="CHEBI:57692"/>
    </ligand>
</feature>
<feature type="binding site" evidence="12">
    <location>
        <position position="137"/>
    </location>
    <ligand>
        <name>substrate</name>
    </ligand>
</feature>
<name>A0A850Q7F6_9RHOB</name>
<feature type="binding site" evidence="13">
    <location>
        <begin position="128"/>
        <end position="137"/>
    </location>
    <ligand>
        <name>FAD</name>
        <dbReference type="ChEBI" id="CHEBI:57692"/>
    </ligand>
</feature>
<evidence type="ECO:0000256" key="11">
    <source>
        <dbReference type="PIRSR" id="PIRSR634183-1"/>
    </source>
</evidence>
<dbReference type="InterPro" id="IPR013786">
    <property type="entry name" value="AcylCoA_DH/ox_N"/>
</dbReference>
<feature type="binding site" evidence="12">
    <location>
        <begin position="183"/>
        <end position="184"/>
    </location>
    <ligand>
        <name>substrate</name>
    </ligand>
</feature>
<evidence type="ECO:0000256" key="3">
    <source>
        <dbReference type="ARBA" id="ARBA00009347"/>
    </source>
</evidence>
<comment type="pathway">
    <text evidence="2">Amino-acid degradation; L-leucine degradation; (S)-3-hydroxy-3-methylglutaryl-CoA from 3-isovaleryl-CoA: step 1/3.</text>
</comment>
<evidence type="ECO:0000256" key="13">
    <source>
        <dbReference type="PIRSR" id="PIRSR634183-3"/>
    </source>
</evidence>
<sequence>MFMSSMTFDLGEEVNALRDMVHRWAQERVKPIAAEVDQGNAFPNELWREMGELGLLGVTVAEEYGGAGMSYLAHTIAVEEIARASASVSLSYGAHSNLCVNQIKLNGTEEQKQKYLPRLISGEHVGALAMSEAGAGSDVVSMTLRAEKQNGYYLLNGNKYWITNGPDADTLVVYAKTDPEAGSKGITAFIVEKEFKGFSTSKHFDKLGMRGSNTAELIFEDVEVPFENVLGEEGKGVRVLMSGLDYERVVLAGIGTGIMAACLDEIMPYLAERTQFGQPIGNFQLMQAKIADMYTAMNSARAYVYEVAKACDRGQVTRQDAAACVLYASEEAMKQAHQAVQAMGGAGFLNDSVVSRLFRDAKLMEIGAGTSEIRRMLIGRELMGTMK</sequence>
<dbReference type="PROSITE" id="PS00072">
    <property type="entry name" value="ACYL_COA_DH_1"/>
    <property type="match status" value="1"/>
</dbReference>
<evidence type="ECO:0000256" key="14">
    <source>
        <dbReference type="RuleBase" id="RU362125"/>
    </source>
</evidence>
<dbReference type="AlphaFoldDB" id="A0A850Q7F6"/>
<evidence type="ECO:0000256" key="6">
    <source>
        <dbReference type="ARBA" id="ARBA00022630"/>
    </source>
</evidence>
<evidence type="ECO:0000256" key="4">
    <source>
        <dbReference type="ARBA" id="ARBA00012044"/>
    </source>
</evidence>
<accession>A0A850Q7F6</accession>
<dbReference type="SUPFAM" id="SSF47203">
    <property type="entry name" value="Acyl-CoA dehydrogenase C-terminal domain-like"/>
    <property type="match status" value="1"/>
</dbReference>
<keyword evidence="6 14" id="KW-0285">Flavoprotein</keyword>
<evidence type="ECO:0000313" key="18">
    <source>
        <dbReference type="EMBL" id="NVO24883.1"/>
    </source>
</evidence>
<dbReference type="FunFam" id="2.40.110.10:FF:000004">
    <property type="entry name" value="Isovaleryl-CoA dehydrogenase, mitochondrial"/>
    <property type="match status" value="1"/>
</dbReference>
<evidence type="ECO:0000256" key="1">
    <source>
        <dbReference type="ARBA" id="ARBA00001974"/>
    </source>
</evidence>
<dbReference type="InterPro" id="IPR006089">
    <property type="entry name" value="Acyl-CoA_DH_CS"/>
</dbReference>
<dbReference type="CDD" id="cd01156">
    <property type="entry name" value="IVD"/>
    <property type="match status" value="1"/>
</dbReference>
<dbReference type="Pfam" id="PF00441">
    <property type="entry name" value="Acyl-CoA_dh_1"/>
    <property type="match status" value="1"/>
</dbReference>
<feature type="binding site" evidence="13">
    <location>
        <position position="273"/>
    </location>
    <ligand>
        <name>FAD</name>
        <dbReference type="ChEBI" id="CHEBI:57692"/>
    </ligand>
</feature>
<dbReference type="InterPro" id="IPR036250">
    <property type="entry name" value="AcylCo_DH-like_C"/>
</dbReference>
<keyword evidence="7 13" id="KW-0274">FAD</keyword>
<evidence type="ECO:0000256" key="7">
    <source>
        <dbReference type="ARBA" id="ARBA00022827"/>
    </source>
</evidence>
<organism evidence="18 19">
    <name type="scientific">Donghicola mangrovi</name>
    <dbReference type="NCBI Taxonomy" id="2729614"/>
    <lineage>
        <taxon>Bacteria</taxon>
        <taxon>Pseudomonadati</taxon>
        <taxon>Pseudomonadota</taxon>
        <taxon>Alphaproteobacteria</taxon>
        <taxon>Rhodobacterales</taxon>
        <taxon>Roseobacteraceae</taxon>
        <taxon>Donghicola</taxon>
    </lineage>
</organism>
<dbReference type="PROSITE" id="PS00073">
    <property type="entry name" value="ACYL_COA_DH_2"/>
    <property type="match status" value="1"/>
</dbReference>
<proteinExistence type="inferred from homology"/>
<dbReference type="Gene3D" id="2.40.110.10">
    <property type="entry name" value="Butyryl-CoA Dehydrogenase, subunit A, domain 2"/>
    <property type="match status" value="1"/>
</dbReference>
<evidence type="ECO:0000256" key="5">
    <source>
        <dbReference type="ARBA" id="ARBA00018258"/>
    </source>
</evidence>
<feature type="binding site" evidence="13">
    <location>
        <position position="284"/>
    </location>
    <ligand>
        <name>FAD</name>
        <dbReference type="ChEBI" id="CHEBI:57692"/>
    </ligand>
</feature>
<evidence type="ECO:0000259" key="16">
    <source>
        <dbReference type="Pfam" id="PF02770"/>
    </source>
</evidence>
<dbReference type="GO" id="GO:0006552">
    <property type="term" value="P:L-leucine catabolic process"/>
    <property type="evidence" value="ECO:0007669"/>
    <property type="project" value="TreeGrafter"/>
</dbReference>
<dbReference type="PANTHER" id="PTHR43884">
    <property type="entry name" value="ACYL-COA DEHYDROGENASE"/>
    <property type="match status" value="1"/>
</dbReference>
<evidence type="ECO:0000256" key="9">
    <source>
        <dbReference type="ARBA" id="ARBA00023002"/>
    </source>
</evidence>
<dbReference type="Pfam" id="PF02771">
    <property type="entry name" value="Acyl-CoA_dh_N"/>
    <property type="match status" value="1"/>
</dbReference>
<evidence type="ECO:0000259" key="15">
    <source>
        <dbReference type="Pfam" id="PF00441"/>
    </source>
</evidence>
<dbReference type="InterPro" id="IPR009100">
    <property type="entry name" value="AcylCoA_DH/oxidase_NM_dom_sf"/>
</dbReference>
<evidence type="ECO:0000256" key="2">
    <source>
        <dbReference type="ARBA" id="ARBA00004898"/>
    </source>
</evidence>
<comment type="cofactor">
    <cofactor evidence="1 13 14">
        <name>FAD</name>
        <dbReference type="ChEBI" id="CHEBI:57692"/>
    </cofactor>
</comment>
<dbReference type="InterPro" id="IPR006091">
    <property type="entry name" value="Acyl-CoA_Oxase/DH_mid-dom"/>
</dbReference>
<reference evidence="18 19" key="1">
    <citation type="submission" date="2020-04" db="EMBL/GenBank/DDBJ databases">
        <title>Donghicola sp., a member of the Rhodobacteraceae family isolated from mangrove forest in Thailand.</title>
        <authorList>
            <person name="Charoenyingcharoen P."/>
            <person name="Yukphan P."/>
        </authorList>
    </citation>
    <scope>NUCLEOTIDE SEQUENCE [LARGE SCALE GENOMIC DNA]</scope>
    <source>
        <strain evidence="18 19">B5-SW-15</strain>
    </source>
</reference>
<dbReference type="GO" id="GO:0008470">
    <property type="term" value="F:3-methylbutanoyl-CoA dehydrogenase activity"/>
    <property type="evidence" value="ECO:0007669"/>
    <property type="project" value="UniProtKB-EC"/>
</dbReference>
<keyword evidence="8" id="KW-0809">Transit peptide</keyword>
<comment type="similarity">
    <text evidence="3 14">Belongs to the acyl-CoA dehydrogenase family.</text>
</comment>
<feature type="domain" description="Acyl-CoA oxidase/dehydrogenase middle" evidence="16">
    <location>
        <begin position="127"/>
        <end position="222"/>
    </location>
</feature>
<comment type="catalytic activity">
    <reaction evidence="10">
        <text>3-methylbutanoyl-CoA + oxidized [electron-transfer flavoprotein] + H(+) = 3-methylbut-2-enoyl-CoA + reduced [electron-transfer flavoprotein]</text>
        <dbReference type="Rhea" id="RHEA:12276"/>
        <dbReference type="Rhea" id="RHEA-COMP:10685"/>
        <dbReference type="Rhea" id="RHEA-COMP:10686"/>
        <dbReference type="ChEBI" id="CHEBI:15378"/>
        <dbReference type="ChEBI" id="CHEBI:57344"/>
        <dbReference type="ChEBI" id="CHEBI:57345"/>
        <dbReference type="ChEBI" id="CHEBI:57692"/>
        <dbReference type="ChEBI" id="CHEBI:58307"/>
        <dbReference type="EC" id="1.3.8.4"/>
    </reaction>
</comment>
<dbReference type="EMBL" id="JABCJE010000009">
    <property type="protein sequence ID" value="NVO24883.1"/>
    <property type="molecule type" value="Genomic_DNA"/>
</dbReference>